<dbReference type="EMBL" id="LATL02000120">
    <property type="protein sequence ID" value="KMW70584.1"/>
    <property type="molecule type" value="Genomic_DNA"/>
</dbReference>
<evidence type="ECO:0000313" key="2">
    <source>
        <dbReference type="EMBL" id="KMW70584.1"/>
    </source>
</evidence>
<evidence type="ECO:0000256" key="1">
    <source>
        <dbReference type="SAM" id="MobiDB-lite"/>
    </source>
</evidence>
<dbReference type="Proteomes" id="UP000033607">
    <property type="component" value="Unassembled WGS sequence"/>
</dbReference>
<proteinExistence type="predicted"/>
<dbReference type="AlphaFoldDB" id="A0A0J9HN43"/>
<name>A0A0J9HN43_9CYAN</name>
<dbReference type="PATRIC" id="fig|1637645.4.peg.2444"/>
<protein>
    <submittedName>
        <fullName evidence="2">Uncharacterized protein</fullName>
    </submittedName>
</protein>
<feature type="compositionally biased region" description="Low complexity" evidence="1">
    <location>
        <begin position="78"/>
        <end position="93"/>
    </location>
</feature>
<feature type="non-terminal residue" evidence="2">
    <location>
        <position position="354"/>
    </location>
</feature>
<accession>A0A0J9HN43</accession>
<gene>
    <name evidence="2" type="ORF">WN50_34185</name>
</gene>
<reference evidence="2 3" key="1">
    <citation type="submission" date="2015-06" db="EMBL/GenBank/DDBJ databases">
        <title>Draft genome assembly of filamentous brackish cyanobacterium Limnoraphis robusta strain CS-951.</title>
        <authorList>
            <person name="Willis A."/>
            <person name="Parks M."/>
            <person name="Burford M.A."/>
        </authorList>
    </citation>
    <scope>NUCLEOTIDE SEQUENCE [LARGE SCALE GENOMIC DNA]</scope>
    <source>
        <strain evidence="2 3">CS-951</strain>
    </source>
</reference>
<feature type="region of interest" description="Disordered" evidence="1">
    <location>
        <begin position="77"/>
        <end position="102"/>
    </location>
</feature>
<sequence>MGQFAQQLKRSGLELNAADLADLLWLAQFIESESEIYSEEISEESLTSSSTQTNSIDDIINHTDISISEPTFNLYSNEESSSIPETTESFEPSQTDQKVLPFPVPSAPAIRTRLDLARALRPLMRKVPSRILVDVDEEATVTQLAETRICVPVVRPTPERWLDLDLVVESSKTTVLWKRAIAELQHLMEYQGAFRTVRTWRLQAEEQTVQLFPRWNERLENRLTQRPRSIRELVDPSGRRLILYVSDCTSALWRQGIIYETLWQWSQTQPVALMQMLPERLWSRTALSNGYIVRLGSPVAGLPNARLDVEGLPELDEWDEWDEPEEVSDGRLLTLPIITLDPNSFRRWARVLAG</sequence>
<dbReference type="NCBIfam" id="NF041121">
    <property type="entry name" value="SAV_2336_NTERM"/>
    <property type="match status" value="1"/>
</dbReference>
<comment type="caution">
    <text evidence="2">The sequence shown here is derived from an EMBL/GenBank/DDBJ whole genome shotgun (WGS) entry which is preliminary data.</text>
</comment>
<dbReference type="InterPro" id="IPR047738">
    <property type="entry name" value="SAV_2336-like_N"/>
</dbReference>
<evidence type="ECO:0000313" key="3">
    <source>
        <dbReference type="Proteomes" id="UP000033607"/>
    </source>
</evidence>
<organism evidence="2 3">
    <name type="scientific">Limnoraphis robusta CS-951</name>
    <dbReference type="NCBI Taxonomy" id="1637645"/>
    <lineage>
        <taxon>Bacteria</taxon>
        <taxon>Bacillati</taxon>
        <taxon>Cyanobacteriota</taxon>
        <taxon>Cyanophyceae</taxon>
        <taxon>Oscillatoriophycideae</taxon>
        <taxon>Oscillatoriales</taxon>
        <taxon>Sirenicapillariaceae</taxon>
        <taxon>Limnoraphis</taxon>
    </lineage>
</organism>